<organism evidence="10 11">
    <name type="scientific">Cohnella silvisoli</name>
    <dbReference type="NCBI Taxonomy" id="2873699"/>
    <lineage>
        <taxon>Bacteria</taxon>
        <taxon>Bacillati</taxon>
        <taxon>Bacillota</taxon>
        <taxon>Bacilli</taxon>
        <taxon>Bacillales</taxon>
        <taxon>Paenibacillaceae</taxon>
        <taxon>Cohnella</taxon>
    </lineage>
</organism>
<dbReference type="RefSeq" id="WP_232184287.1">
    <property type="nucleotide sequence ID" value="NZ_JAIOAP010000002.1"/>
</dbReference>
<dbReference type="Gene3D" id="3.40.1710.10">
    <property type="entry name" value="abc type-2 transporter like domain"/>
    <property type="match status" value="1"/>
</dbReference>
<sequence length="384" mass="42423">MILNIAKKEWKLLLKEKGTFFWLLGMPIMFIVLFGSVFGIASSSSVTLPYIDMDHTPTSQSFLKTVGDKSGYKLEAHQSEGMQDQIDKIRDGKGTALLIIPQGFEQSVKKGDGNPISLELYREATSDSVIAPFRAVLENLANGYRETKINNALAESGQTKEAREQVLAAPFTIKDRMENGSGYNVITQVVPGYTVMFVFFVIISMLKRFLGDKESGMTARLRSTRMSPMSYLLGMWLSYLVITLIQCTVLLTFGHLVYDLQLGDLFAICVLVFMLAVCGTGIGLAISMLVRSDNQGMAFTQLLTMGGAVLGGLWFPVDLMPKTIQTISHFTPQYWAQKAFQDIMLRGVHISGIVNSLLVLAIIAALGLIVALVRYKRFLRTALG</sequence>
<reference evidence="10 11" key="1">
    <citation type="journal article" date="2023" name="Genome Announc.">
        <title>Pan-Genome Analyses of the Genus Cohnella and Proposal of the Novel Species Cohnella silvisoli sp. nov., Isolated from Forest Soil.</title>
        <authorList>
            <person name="Wang C."/>
            <person name="Mao L."/>
            <person name="Bao G."/>
            <person name="Zhu H."/>
        </authorList>
    </citation>
    <scope>NUCLEOTIDE SEQUENCE [LARGE SCALE GENOMIC DNA]</scope>
    <source>
        <strain evidence="10 11">NL03-T5-1</strain>
    </source>
</reference>
<evidence type="ECO:0000256" key="5">
    <source>
        <dbReference type="ARBA" id="ARBA00022692"/>
    </source>
</evidence>
<accession>A0ABV1KTP1</accession>
<evidence type="ECO:0000313" key="11">
    <source>
        <dbReference type="Proteomes" id="UP001493487"/>
    </source>
</evidence>
<gene>
    <name evidence="10" type="ORF">QJS35_12245</name>
</gene>
<name>A0ABV1KTP1_9BACL</name>
<evidence type="ECO:0000256" key="7">
    <source>
        <dbReference type="ARBA" id="ARBA00023136"/>
    </source>
</evidence>
<keyword evidence="4" id="KW-1003">Cell membrane</keyword>
<protein>
    <submittedName>
        <fullName evidence="10">ABC transporter permease</fullName>
    </submittedName>
</protein>
<dbReference type="InterPro" id="IPR051449">
    <property type="entry name" value="ABC-2_transporter_component"/>
</dbReference>
<evidence type="ECO:0000259" key="9">
    <source>
        <dbReference type="PROSITE" id="PS51012"/>
    </source>
</evidence>
<evidence type="ECO:0000256" key="8">
    <source>
        <dbReference type="SAM" id="Phobius"/>
    </source>
</evidence>
<dbReference type="PROSITE" id="PS51012">
    <property type="entry name" value="ABC_TM2"/>
    <property type="match status" value="1"/>
</dbReference>
<feature type="transmembrane region" description="Helical" evidence="8">
    <location>
        <begin position="231"/>
        <end position="253"/>
    </location>
</feature>
<keyword evidence="6 8" id="KW-1133">Transmembrane helix</keyword>
<comment type="subcellular location">
    <subcellularLocation>
        <location evidence="1">Cell membrane</location>
        <topology evidence="1">Multi-pass membrane protein</topology>
    </subcellularLocation>
</comment>
<comment type="similarity">
    <text evidence="2">Belongs to the ABC-2 integral membrane protein family.</text>
</comment>
<evidence type="ECO:0000256" key="4">
    <source>
        <dbReference type="ARBA" id="ARBA00022475"/>
    </source>
</evidence>
<keyword evidence="3" id="KW-0813">Transport</keyword>
<dbReference type="InterPro" id="IPR047817">
    <property type="entry name" value="ABC2_TM_bact-type"/>
</dbReference>
<feature type="transmembrane region" description="Helical" evidence="8">
    <location>
        <begin position="353"/>
        <end position="373"/>
    </location>
</feature>
<dbReference type="EMBL" id="JASKHM010000006">
    <property type="protein sequence ID" value="MEQ4483167.1"/>
    <property type="molecule type" value="Genomic_DNA"/>
</dbReference>
<dbReference type="Proteomes" id="UP001493487">
    <property type="component" value="Unassembled WGS sequence"/>
</dbReference>
<dbReference type="PANTHER" id="PTHR30294">
    <property type="entry name" value="MEMBRANE COMPONENT OF ABC TRANSPORTER YHHJ-RELATED"/>
    <property type="match status" value="1"/>
</dbReference>
<feature type="transmembrane region" description="Helical" evidence="8">
    <location>
        <begin position="20"/>
        <end position="41"/>
    </location>
</feature>
<keyword evidence="11" id="KW-1185">Reference proteome</keyword>
<comment type="caution">
    <text evidence="10">The sequence shown here is derived from an EMBL/GenBank/DDBJ whole genome shotgun (WGS) entry which is preliminary data.</text>
</comment>
<feature type="domain" description="ABC transmembrane type-2" evidence="9">
    <location>
        <begin position="153"/>
        <end position="378"/>
    </location>
</feature>
<dbReference type="Pfam" id="PF12698">
    <property type="entry name" value="ABC2_membrane_3"/>
    <property type="match status" value="1"/>
</dbReference>
<keyword evidence="7 8" id="KW-0472">Membrane</keyword>
<feature type="transmembrane region" description="Helical" evidence="8">
    <location>
        <begin position="265"/>
        <end position="286"/>
    </location>
</feature>
<evidence type="ECO:0000256" key="1">
    <source>
        <dbReference type="ARBA" id="ARBA00004651"/>
    </source>
</evidence>
<keyword evidence="5 8" id="KW-0812">Transmembrane</keyword>
<proteinExistence type="inferred from homology"/>
<feature type="transmembrane region" description="Helical" evidence="8">
    <location>
        <begin position="190"/>
        <end position="210"/>
    </location>
</feature>
<evidence type="ECO:0000313" key="10">
    <source>
        <dbReference type="EMBL" id="MEQ4483167.1"/>
    </source>
</evidence>
<evidence type="ECO:0000256" key="6">
    <source>
        <dbReference type="ARBA" id="ARBA00022989"/>
    </source>
</evidence>
<dbReference type="InterPro" id="IPR013525">
    <property type="entry name" value="ABC2_TM"/>
</dbReference>
<dbReference type="PANTHER" id="PTHR30294:SF38">
    <property type="entry name" value="TRANSPORT PERMEASE PROTEIN"/>
    <property type="match status" value="1"/>
</dbReference>
<feature type="transmembrane region" description="Helical" evidence="8">
    <location>
        <begin position="298"/>
        <end position="317"/>
    </location>
</feature>
<evidence type="ECO:0000256" key="2">
    <source>
        <dbReference type="ARBA" id="ARBA00007783"/>
    </source>
</evidence>
<evidence type="ECO:0000256" key="3">
    <source>
        <dbReference type="ARBA" id="ARBA00022448"/>
    </source>
</evidence>